<sequence>MFNNKCQYPSVEIMAFSKEIWSRLTTRTDSEGSSKWSSLKITVYGATVEILGFTQRRRNDWITGKSPQVSAQTTRARSCNYASFRRIQELIAKSARDNWQKNKSETVTSMEQALNVVDSRTLYQIIRQASGKPQTLCDFVRDVNGGFIADISTKTDLWREHFKHLLNFAEQLITSPLSYTAEFQPPPYTASCDLPSEEEVADAM</sequence>
<name>A0A3P6QT16_DIBLA</name>
<protein>
    <submittedName>
        <fullName evidence="1">Uncharacterized protein</fullName>
    </submittedName>
</protein>
<proteinExistence type="predicted"/>
<evidence type="ECO:0000313" key="2">
    <source>
        <dbReference type="Proteomes" id="UP000281553"/>
    </source>
</evidence>
<dbReference type="AlphaFoldDB" id="A0A3P6QT16"/>
<organism evidence="1 2">
    <name type="scientific">Dibothriocephalus latus</name>
    <name type="common">Fish tapeworm</name>
    <name type="synonym">Diphyllobothrium latum</name>
    <dbReference type="NCBI Taxonomy" id="60516"/>
    <lineage>
        <taxon>Eukaryota</taxon>
        <taxon>Metazoa</taxon>
        <taxon>Spiralia</taxon>
        <taxon>Lophotrochozoa</taxon>
        <taxon>Platyhelminthes</taxon>
        <taxon>Cestoda</taxon>
        <taxon>Eucestoda</taxon>
        <taxon>Diphyllobothriidea</taxon>
        <taxon>Diphyllobothriidae</taxon>
        <taxon>Dibothriocephalus</taxon>
    </lineage>
</organism>
<reference evidence="1 2" key="1">
    <citation type="submission" date="2018-11" db="EMBL/GenBank/DDBJ databases">
        <authorList>
            <consortium name="Pathogen Informatics"/>
        </authorList>
    </citation>
    <scope>NUCLEOTIDE SEQUENCE [LARGE SCALE GENOMIC DNA]</scope>
</reference>
<dbReference type="EMBL" id="UYRU01009343">
    <property type="protein sequence ID" value="VDK43795.1"/>
    <property type="molecule type" value="Genomic_DNA"/>
</dbReference>
<gene>
    <name evidence="1" type="ORF">DILT_LOCUS1399</name>
</gene>
<accession>A0A3P6QT16</accession>
<evidence type="ECO:0000313" key="1">
    <source>
        <dbReference type="EMBL" id="VDK43795.1"/>
    </source>
</evidence>
<keyword evidence="2" id="KW-1185">Reference proteome</keyword>
<dbReference type="Proteomes" id="UP000281553">
    <property type="component" value="Unassembled WGS sequence"/>
</dbReference>